<protein>
    <submittedName>
        <fullName evidence="3">GNAT family N-acetyltransferase</fullName>
    </submittedName>
</protein>
<dbReference type="RefSeq" id="WP_095579705.1">
    <property type="nucleotide sequence ID" value="NZ_JAJQQQ010000023.1"/>
</dbReference>
<feature type="domain" description="N-acetyltransferase" evidence="2">
    <location>
        <begin position="11"/>
        <end position="179"/>
    </location>
</feature>
<dbReference type="PANTHER" id="PTHR43441">
    <property type="entry name" value="RIBOSOMAL-PROTEIN-SERINE ACETYLTRANSFERASE"/>
    <property type="match status" value="1"/>
</dbReference>
<dbReference type="EMBL" id="NSJV01000150">
    <property type="protein sequence ID" value="PAU49453.1"/>
    <property type="molecule type" value="Genomic_DNA"/>
</dbReference>
<evidence type="ECO:0000313" key="3">
    <source>
        <dbReference type="EMBL" id="PAU49453.1"/>
    </source>
</evidence>
<dbReference type="Gene3D" id="3.40.630.30">
    <property type="match status" value="1"/>
</dbReference>
<dbReference type="GO" id="GO:1990189">
    <property type="term" value="F:protein N-terminal-serine acetyltransferase activity"/>
    <property type="evidence" value="ECO:0007669"/>
    <property type="project" value="TreeGrafter"/>
</dbReference>
<dbReference type="SUPFAM" id="SSF55729">
    <property type="entry name" value="Acyl-CoA N-acyltransferases (Nat)"/>
    <property type="match status" value="1"/>
</dbReference>
<dbReference type="PROSITE" id="PS51186">
    <property type="entry name" value="GNAT"/>
    <property type="match status" value="1"/>
</dbReference>
<dbReference type="InterPro" id="IPR016181">
    <property type="entry name" value="Acyl_CoA_acyltransferase"/>
</dbReference>
<comment type="caution">
    <text evidence="3">The sequence shown here is derived from an EMBL/GenBank/DDBJ whole genome shotgun (WGS) entry which is preliminary data.</text>
</comment>
<dbReference type="GO" id="GO:0005737">
    <property type="term" value="C:cytoplasm"/>
    <property type="evidence" value="ECO:0007669"/>
    <property type="project" value="TreeGrafter"/>
</dbReference>
<dbReference type="AlphaFoldDB" id="A0A2A2DAD8"/>
<name>A0A2A2DAD8_9ACTN</name>
<organism evidence="3 4">
    <name type="scientific">Streptomyces albireticuli</name>
    <dbReference type="NCBI Taxonomy" id="1940"/>
    <lineage>
        <taxon>Bacteria</taxon>
        <taxon>Bacillati</taxon>
        <taxon>Actinomycetota</taxon>
        <taxon>Actinomycetes</taxon>
        <taxon>Kitasatosporales</taxon>
        <taxon>Streptomycetaceae</taxon>
        <taxon>Streptomyces</taxon>
    </lineage>
</organism>
<evidence type="ECO:0000313" key="4">
    <source>
        <dbReference type="Proteomes" id="UP000218944"/>
    </source>
</evidence>
<feature type="compositionally biased region" description="Gly residues" evidence="1">
    <location>
        <begin position="198"/>
        <end position="208"/>
    </location>
</feature>
<keyword evidence="3" id="KW-0808">Transferase</keyword>
<evidence type="ECO:0000256" key="1">
    <source>
        <dbReference type="SAM" id="MobiDB-lite"/>
    </source>
</evidence>
<accession>A0A2A2DAD8</accession>
<dbReference type="InterPro" id="IPR000182">
    <property type="entry name" value="GNAT_dom"/>
</dbReference>
<dbReference type="Pfam" id="PF13302">
    <property type="entry name" value="Acetyltransf_3"/>
    <property type="match status" value="1"/>
</dbReference>
<keyword evidence="4" id="KW-1185">Reference proteome</keyword>
<feature type="region of interest" description="Disordered" evidence="1">
    <location>
        <begin position="188"/>
        <end position="208"/>
    </location>
</feature>
<proteinExistence type="predicted"/>
<dbReference type="GO" id="GO:0008999">
    <property type="term" value="F:protein-N-terminal-alanine acetyltransferase activity"/>
    <property type="evidence" value="ECO:0007669"/>
    <property type="project" value="TreeGrafter"/>
</dbReference>
<dbReference type="PANTHER" id="PTHR43441:SF10">
    <property type="entry name" value="ACETYLTRANSFERASE"/>
    <property type="match status" value="1"/>
</dbReference>
<reference evidence="3 4" key="1">
    <citation type="submission" date="2017-08" db="EMBL/GenBank/DDBJ databases">
        <title>Genome sequence of Streptomyces albireticuli NRRL B-1670.</title>
        <authorList>
            <person name="Graham D.E."/>
            <person name="Mahan K.M."/>
            <person name="Klingeman D.M."/>
            <person name="Hettich R.L."/>
            <person name="Parry R.J."/>
            <person name="Spain J.C."/>
        </authorList>
    </citation>
    <scope>NUCLEOTIDE SEQUENCE [LARGE SCALE GENOMIC DNA]</scope>
    <source>
        <strain evidence="3 4">NRRL B-1670</strain>
    </source>
</reference>
<gene>
    <name evidence="3" type="ORF">CK936_07785</name>
</gene>
<dbReference type="Proteomes" id="UP000218944">
    <property type="component" value="Unassembled WGS sequence"/>
</dbReference>
<dbReference type="InterPro" id="IPR051908">
    <property type="entry name" value="Ribosomal_N-acetyltransferase"/>
</dbReference>
<evidence type="ECO:0000259" key="2">
    <source>
        <dbReference type="PROSITE" id="PS51186"/>
    </source>
</evidence>
<sequence length="208" mass="22616">MEPITLTTGRLLLRPFAPADAEAVHAACQDPEIPRWTEVPSPYTPEDAREYIEEVCPNGWRDDSSYAFGVFTRDDGRLVGSIALVRLALLRPPERQAELGFWTAKEARGRGYTAEAGGAVVRWAFGHVGVERLLWVAEAGNEGSRAVARKLGFTMEGTLRAMIVHEGTRRDAWSGALLPSDLGMPQETPYLPFSGRGRSAGGAVSGHP</sequence>